<reference evidence="5 6" key="1">
    <citation type="submission" date="2018-08" db="EMBL/GenBank/DDBJ databases">
        <title>A genome reference for cultivated species of the human gut microbiota.</title>
        <authorList>
            <person name="Zou Y."/>
            <person name="Xue W."/>
            <person name="Luo G."/>
        </authorList>
    </citation>
    <scope>NUCLEOTIDE SEQUENCE [LARGE SCALE GENOMIC DNA]</scope>
    <source>
        <strain evidence="3 5">AF19-13AC</strain>
        <strain evidence="4 6">TF05-11AC</strain>
    </source>
</reference>
<evidence type="ECO:0000256" key="1">
    <source>
        <dbReference type="ARBA" id="ARBA00006611"/>
    </source>
</evidence>
<organism evidence="4 6">
    <name type="scientific">Hungatella hathewayi</name>
    <dbReference type="NCBI Taxonomy" id="154046"/>
    <lineage>
        <taxon>Bacteria</taxon>
        <taxon>Bacillati</taxon>
        <taxon>Bacillota</taxon>
        <taxon>Clostridia</taxon>
        <taxon>Lachnospirales</taxon>
        <taxon>Lachnospiraceae</taxon>
        <taxon>Hungatella</taxon>
    </lineage>
</organism>
<evidence type="ECO:0000313" key="6">
    <source>
        <dbReference type="Proteomes" id="UP000261257"/>
    </source>
</evidence>
<dbReference type="EMBL" id="QTJW01000004">
    <property type="protein sequence ID" value="RGD71400.1"/>
    <property type="molecule type" value="Genomic_DNA"/>
</dbReference>
<dbReference type="GO" id="GO:0016887">
    <property type="term" value="F:ATP hydrolysis activity"/>
    <property type="evidence" value="ECO:0007669"/>
    <property type="project" value="InterPro"/>
</dbReference>
<comment type="caution">
    <text evidence="4">The sequence shown here is derived from an EMBL/GenBank/DDBJ whole genome shotgun (WGS) entry which is preliminary data.</text>
</comment>
<feature type="domain" description="Bacterial type II secretion system protein E" evidence="2">
    <location>
        <begin position="179"/>
        <end position="440"/>
    </location>
</feature>
<dbReference type="InterPro" id="IPR001482">
    <property type="entry name" value="T2SS/T4SS_dom"/>
</dbReference>
<dbReference type="PANTHER" id="PTHR30486:SF6">
    <property type="entry name" value="TYPE IV PILUS RETRACTATION ATPASE PILT"/>
    <property type="match status" value="1"/>
</dbReference>
<evidence type="ECO:0000313" key="3">
    <source>
        <dbReference type="EMBL" id="RGD71400.1"/>
    </source>
</evidence>
<dbReference type="PANTHER" id="PTHR30486">
    <property type="entry name" value="TWITCHING MOTILITY PROTEIN PILT"/>
    <property type="match status" value="1"/>
</dbReference>
<evidence type="ECO:0000313" key="5">
    <source>
        <dbReference type="Proteomes" id="UP000261023"/>
    </source>
</evidence>
<dbReference type="Proteomes" id="UP000261257">
    <property type="component" value="Unassembled WGS sequence"/>
</dbReference>
<sequence>MQEIVNIRDTMKALEPEAIKKPFAEVLHEVQEYISSTYASVLKDNPDDNRELIQSYIEKYIEQKRVCVEDIDRSELCELLYGEMTGFSFLTKYLNRDDVEEININQWKDVKITYSSGEILPAKEQFNSPGHAVDVIRRLLHKSGMIFDNAQTIVVGHLNNKVRITVMGDGVIDQDKGLAASIRIVNPRKLTMKQFVEYGTATEEMLELLSQCYSHGVSMCITGATSSGKTTLMSWILSQVPYHKRIVTIEQGCREFDLTVSDESGNVLNNVVHLVTRTSDDPRQNIDLIKLLETTLTINPDCIAVAEMKGGESMQAINAANTGHSVITTIHANSCEDTYYRMVTLCKQEQPGMDDDTLQSLATKAFPIVAFAKRLEDNSRRMMEITECETLPNGTRRMRTLYRFHIADSLVVDGKTKIIGQYENVENLSEGLQKRLRENGLSQKFLDRMLEGEKKV</sequence>
<name>A0A3E4UBY5_9FIRM</name>
<dbReference type="AlphaFoldDB" id="A0A3E4UBY5"/>
<dbReference type="InterPro" id="IPR027417">
    <property type="entry name" value="P-loop_NTPase"/>
</dbReference>
<dbReference type="InterPro" id="IPR050921">
    <property type="entry name" value="T4SS_GSP_E_ATPase"/>
</dbReference>
<dbReference type="Proteomes" id="UP000261023">
    <property type="component" value="Unassembled WGS sequence"/>
</dbReference>
<dbReference type="OrthoDB" id="9810761at2"/>
<evidence type="ECO:0000259" key="2">
    <source>
        <dbReference type="Pfam" id="PF00437"/>
    </source>
</evidence>
<comment type="similarity">
    <text evidence="1">Belongs to the GSP E family.</text>
</comment>
<gene>
    <name evidence="3" type="ORF">DWX31_07395</name>
    <name evidence="4" type="ORF">DXC39_08795</name>
</gene>
<dbReference type="Gene3D" id="3.40.50.300">
    <property type="entry name" value="P-loop containing nucleotide triphosphate hydrolases"/>
    <property type="match status" value="1"/>
</dbReference>
<protein>
    <submittedName>
        <fullName evidence="4">CpaF family protein</fullName>
    </submittedName>
</protein>
<dbReference type="Gene3D" id="3.30.450.380">
    <property type="match status" value="1"/>
</dbReference>
<dbReference type="CDD" id="cd01130">
    <property type="entry name" value="VirB11-like_ATPase"/>
    <property type="match status" value="1"/>
</dbReference>
<dbReference type="SUPFAM" id="SSF52540">
    <property type="entry name" value="P-loop containing nucleoside triphosphate hydrolases"/>
    <property type="match status" value="1"/>
</dbReference>
<evidence type="ECO:0000313" key="4">
    <source>
        <dbReference type="EMBL" id="RGM06250.1"/>
    </source>
</evidence>
<proteinExistence type="inferred from homology"/>
<accession>A0A3E4UBY5</accession>
<dbReference type="Pfam" id="PF00437">
    <property type="entry name" value="T2SSE"/>
    <property type="match status" value="1"/>
</dbReference>
<dbReference type="EMBL" id="QSSQ01000005">
    <property type="protein sequence ID" value="RGM06250.1"/>
    <property type="molecule type" value="Genomic_DNA"/>
</dbReference>
<dbReference type="RefSeq" id="WP_117502196.1">
    <property type="nucleotide sequence ID" value="NZ_QSSQ01000005.1"/>
</dbReference>